<accession>A0A6B2LHG3</accession>
<dbReference type="InterPro" id="IPR036371">
    <property type="entry name" value="TPK_B1-bd_sf"/>
</dbReference>
<dbReference type="GO" id="GO:0009229">
    <property type="term" value="P:thiamine diphosphate biosynthetic process"/>
    <property type="evidence" value="ECO:0007669"/>
    <property type="project" value="InterPro"/>
</dbReference>
<organism evidence="6">
    <name type="scientific">Arcella intermedia</name>
    <dbReference type="NCBI Taxonomy" id="1963864"/>
    <lineage>
        <taxon>Eukaryota</taxon>
        <taxon>Amoebozoa</taxon>
        <taxon>Tubulinea</taxon>
        <taxon>Elardia</taxon>
        <taxon>Arcellinida</taxon>
        <taxon>Sphaerothecina</taxon>
        <taxon>Arcellidae</taxon>
        <taxon>Arcella</taxon>
    </lineage>
</organism>
<keyword evidence="2" id="KW-0547">Nucleotide-binding</keyword>
<sequence>MVILNYHLPHNLEDYWGTSGLKVCADGGALQLFNRNKNLLPDAIQGDFDSVSSEVLDYYREKGVTINQHEDQDTTDLQKCLAFLERTEKETGQVNTSIIVLGGMGGCISHTFANLNTLFLYQHRKLVLVGRKNIALLLRPGLTHVHYHKLQTDEIFCSLVPLGVQSALVTTTGLKWNLSNKELAFGGLVSTSNKIESDQVTIQTNNPILWIIDFDH</sequence>
<dbReference type="NCBIfam" id="TIGR01378">
    <property type="entry name" value="thi_PPkinase"/>
    <property type="match status" value="1"/>
</dbReference>
<evidence type="ECO:0000259" key="5">
    <source>
        <dbReference type="SMART" id="SM00983"/>
    </source>
</evidence>
<evidence type="ECO:0000256" key="4">
    <source>
        <dbReference type="ARBA" id="ARBA00022840"/>
    </source>
</evidence>
<dbReference type="InterPro" id="IPR006282">
    <property type="entry name" value="Thi_PPkinase"/>
</dbReference>
<dbReference type="GO" id="GO:0004788">
    <property type="term" value="F:thiamine diphosphokinase activity"/>
    <property type="evidence" value="ECO:0007669"/>
    <property type="project" value="InterPro"/>
</dbReference>
<keyword evidence="3" id="KW-0418">Kinase</keyword>
<dbReference type="EMBL" id="GIBP01007560">
    <property type="protein sequence ID" value="NDV36529.1"/>
    <property type="molecule type" value="Transcribed_RNA"/>
</dbReference>
<dbReference type="PANTHER" id="PTHR13622">
    <property type="entry name" value="THIAMIN PYROPHOSPHOKINASE"/>
    <property type="match status" value="1"/>
</dbReference>
<dbReference type="Pfam" id="PF04265">
    <property type="entry name" value="TPK_B1_binding"/>
    <property type="match status" value="1"/>
</dbReference>
<dbReference type="SUPFAM" id="SSF63862">
    <property type="entry name" value="Thiamin pyrophosphokinase, substrate-binding domain"/>
    <property type="match status" value="1"/>
</dbReference>
<keyword evidence="1" id="KW-0808">Transferase</keyword>
<dbReference type="AlphaFoldDB" id="A0A6B2LHG3"/>
<evidence type="ECO:0000256" key="1">
    <source>
        <dbReference type="ARBA" id="ARBA00022679"/>
    </source>
</evidence>
<proteinExistence type="predicted"/>
<dbReference type="PANTHER" id="PTHR13622:SF8">
    <property type="entry name" value="THIAMIN PYROPHOSPHOKINASE 1"/>
    <property type="match status" value="1"/>
</dbReference>
<dbReference type="GO" id="GO:0030975">
    <property type="term" value="F:thiamine binding"/>
    <property type="evidence" value="ECO:0007669"/>
    <property type="project" value="InterPro"/>
</dbReference>
<dbReference type="GO" id="GO:0005524">
    <property type="term" value="F:ATP binding"/>
    <property type="evidence" value="ECO:0007669"/>
    <property type="project" value="UniProtKB-KW"/>
</dbReference>
<keyword evidence="4" id="KW-0067">ATP-binding</keyword>
<dbReference type="Pfam" id="PF04263">
    <property type="entry name" value="TPK_catalytic"/>
    <property type="match status" value="1"/>
</dbReference>
<dbReference type="GO" id="GO:0016301">
    <property type="term" value="F:kinase activity"/>
    <property type="evidence" value="ECO:0007669"/>
    <property type="project" value="UniProtKB-KW"/>
</dbReference>
<evidence type="ECO:0000313" key="6">
    <source>
        <dbReference type="EMBL" id="NDV36529.1"/>
    </source>
</evidence>
<evidence type="ECO:0000256" key="2">
    <source>
        <dbReference type="ARBA" id="ARBA00022741"/>
    </source>
</evidence>
<dbReference type="InterPro" id="IPR007371">
    <property type="entry name" value="TPK_catalytic"/>
</dbReference>
<name>A0A6B2LHG3_9EUKA</name>
<protein>
    <recommendedName>
        <fullName evidence="5">Thiamin pyrophosphokinase thiamin-binding domain-containing protein</fullName>
    </recommendedName>
</protein>
<dbReference type="SMART" id="SM00983">
    <property type="entry name" value="TPK_B1_binding"/>
    <property type="match status" value="1"/>
</dbReference>
<feature type="domain" description="Thiamin pyrophosphokinase thiamin-binding" evidence="5">
    <location>
        <begin position="141"/>
        <end position="208"/>
    </location>
</feature>
<dbReference type="CDD" id="cd07995">
    <property type="entry name" value="TPK"/>
    <property type="match status" value="1"/>
</dbReference>
<dbReference type="GO" id="GO:0006772">
    <property type="term" value="P:thiamine metabolic process"/>
    <property type="evidence" value="ECO:0007669"/>
    <property type="project" value="InterPro"/>
</dbReference>
<dbReference type="SUPFAM" id="SSF63999">
    <property type="entry name" value="Thiamin pyrophosphokinase, catalytic domain"/>
    <property type="match status" value="1"/>
</dbReference>
<dbReference type="Gene3D" id="3.40.50.10240">
    <property type="entry name" value="Thiamin pyrophosphokinase, catalytic domain"/>
    <property type="match status" value="1"/>
</dbReference>
<dbReference type="InterPro" id="IPR036759">
    <property type="entry name" value="TPK_catalytic_sf"/>
</dbReference>
<evidence type="ECO:0000256" key="3">
    <source>
        <dbReference type="ARBA" id="ARBA00022777"/>
    </source>
</evidence>
<reference evidence="6" key="1">
    <citation type="journal article" date="2020" name="J. Eukaryot. Microbiol.">
        <title>De novo Sequencing, Assembly and Annotation of the Transcriptome for the Free-Living Testate Amoeba Arcella intermedia.</title>
        <authorList>
            <person name="Ribeiro G.M."/>
            <person name="Porfirio-Sousa A.L."/>
            <person name="Maurer-Alcala X.X."/>
            <person name="Katz L.A."/>
            <person name="Lahr D.J.G."/>
        </authorList>
    </citation>
    <scope>NUCLEOTIDE SEQUENCE</scope>
</reference>
<dbReference type="InterPro" id="IPR007373">
    <property type="entry name" value="Thiamin_PyroPKinase_B1-bd"/>
</dbReference>